<dbReference type="GO" id="GO:0008270">
    <property type="term" value="F:zinc ion binding"/>
    <property type="evidence" value="ECO:0007669"/>
    <property type="project" value="UniProtKB-KW"/>
</dbReference>
<evidence type="ECO:0000256" key="5">
    <source>
        <dbReference type="ARBA" id="ARBA00023125"/>
    </source>
</evidence>
<comment type="caution">
    <text evidence="9">The sequence shown here is derived from an EMBL/GenBank/DDBJ whole genome shotgun (WGS) entry which is preliminary data.</text>
</comment>
<dbReference type="Pfam" id="PF05485">
    <property type="entry name" value="THAP"/>
    <property type="match status" value="1"/>
</dbReference>
<evidence type="ECO:0000256" key="3">
    <source>
        <dbReference type="ARBA" id="ARBA00022771"/>
    </source>
</evidence>
<dbReference type="PANTHER" id="PTHR23080:SF144">
    <property type="entry name" value="SPINDLE AND KINETOCHORE ASSOCIATED COMPLEX SUBUNIT 3"/>
    <property type="match status" value="1"/>
</dbReference>
<evidence type="ECO:0000313" key="10">
    <source>
        <dbReference type="Proteomes" id="UP001187343"/>
    </source>
</evidence>
<feature type="compositionally biased region" description="Basic and acidic residues" evidence="7">
    <location>
        <begin position="127"/>
        <end position="174"/>
    </location>
</feature>
<dbReference type="Proteomes" id="UP001187343">
    <property type="component" value="Unassembled WGS sequence"/>
</dbReference>
<evidence type="ECO:0000256" key="6">
    <source>
        <dbReference type="PROSITE-ProRule" id="PRU00309"/>
    </source>
</evidence>
<gene>
    <name evidence="9" type="ORF">Q8A67_012503</name>
</gene>
<evidence type="ECO:0000256" key="4">
    <source>
        <dbReference type="ARBA" id="ARBA00022833"/>
    </source>
</evidence>
<keyword evidence="10" id="KW-1185">Reference proteome</keyword>
<evidence type="ECO:0000256" key="2">
    <source>
        <dbReference type="ARBA" id="ARBA00022723"/>
    </source>
</evidence>
<evidence type="ECO:0000259" key="8">
    <source>
        <dbReference type="PROSITE" id="PS50950"/>
    </source>
</evidence>
<dbReference type="EMBL" id="JAUYZG010000012">
    <property type="protein sequence ID" value="KAK2892515.1"/>
    <property type="molecule type" value="Genomic_DNA"/>
</dbReference>
<dbReference type="GO" id="GO:0003677">
    <property type="term" value="F:DNA binding"/>
    <property type="evidence" value="ECO:0007669"/>
    <property type="project" value="UniProtKB-UniRule"/>
</dbReference>
<dbReference type="Pfam" id="PF13613">
    <property type="entry name" value="HTH_Tnp_4"/>
    <property type="match status" value="1"/>
</dbReference>
<dbReference type="InterPro" id="IPR027805">
    <property type="entry name" value="Transposase_HTH_dom"/>
</dbReference>
<dbReference type="AlphaFoldDB" id="A0AA88TJX0"/>
<feature type="region of interest" description="Disordered" evidence="7">
    <location>
        <begin position="111"/>
        <end position="174"/>
    </location>
</feature>
<proteinExistence type="predicted"/>
<evidence type="ECO:0000256" key="7">
    <source>
        <dbReference type="SAM" id="MobiDB-lite"/>
    </source>
</evidence>
<dbReference type="SUPFAM" id="SSF57716">
    <property type="entry name" value="Glucocorticoid receptor-like (DNA-binding domain)"/>
    <property type="match status" value="1"/>
</dbReference>
<reference evidence="9" key="1">
    <citation type="submission" date="2023-08" db="EMBL/GenBank/DDBJ databases">
        <title>Chromosome-level Genome Assembly of mud carp (Cirrhinus molitorella).</title>
        <authorList>
            <person name="Liu H."/>
        </authorList>
    </citation>
    <scope>NUCLEOTIDE SEQUENCE</scope>
    <source>
        <strain evidence="9">Prfri</strain>
        <tissue evidence="9">Muscle</tissue>
    </source>
</reference>
<evidence type="ECO:0000256" key="1">
    <source>
        <dbReference type="ARBA" id="ARBA00001968"/>
    </source>
</evidence>
<sequence length="515" mass="59245">MVRSCCVKGCNSKSHNRKGQKLNHQDRYFKFPTWKKGNGEHVAEITKRRRMAWVAAVRRKNITFANISPFMYVCSRHFHKGQPAYEMMETDPDWAPSLHLGHTETIQTDTERFARQNKRAQKKKTARSAEGHGEQHTEETHEDNGEQHTEETHEDNGEQHTEETHKDNGEQHTEETPYNIQEVEATQTECNMCVQRCAEINRLLEENGKLQRELNEYRMSDGFFGDNDDKVKYYTGLPNLGTFMALLHFLLPLMPHQKKILSPFQMILLTFMRLRLDLPAQHLAHLFRVSPKTVYRTFNEIVSFLYVNLKRSIVWPDRDTLQKIMPHQFVESFGHRVAVIIDCFEIFTEKPSNLKARAQMFSSYKHNHTMKYLIGITPKGCICFISKGWGGCTSDKHITENSGFLKNLLPGDIVLADRGFDIKESVGMLCAEVKLPAFTRGCCQLAAKDVEETRKIAHLRIHVERVIGNVCQKYKILTGTVPINMILPCEGEDVTFLDKIVTVCCALTNQCPTVV</sequence>
<keyword evidence="3 6" id="KW-0863">Zinc-finger</keyword>
<organism evidence="9 10">
    <name type="scientific">Cirrhinus molitorella</name>
    <name type="common">mud carp</name>
    <dbReference type="NCBI Taxonomy" id="172907"/>
    <lineage>
        <taxon>Eukaryota</taxon>
        <taxon>Metazoa</taxon>
        <taxon>Chordata</taxon>
        <taxon>Craniata</taxon>
        <taxon>Vertebrata</taxon>
        <taxon>Euteleostomi</taxon>
        <taxon>Actinopterygii</taxon>
        <taxon>Neopterygii</taxon>
        <taxon>Teleostei</taxon>
        <taxon>Ostariophysi</taxon>
        <taxon>Cypriniformes</taxon>
        <taxon>Cyprinidae</taxon>
        <taxon>Labeoninae</taxon>
        <taxon>Labeonini</taxon>
        <taxon>Cirrhinus</taxon>
    </lineage>
</organism>
<dbReference type="Pfam" id="PF13359">
    <property type="entry name" value="DDE_Tnp_4"/>
    <property type="match status" value="1"/>
</dbReference>
<feature type="domain" description="THAP-type" evidence="8">
    <location>
        <begin position="1"/>
        <end position="99"/>
    </location>
</feature>
<protein>
    <recommendedName>
        <fullName evidence="8">THAP-type domain-containing protein</fullName>
    </recommendedName>
</protein>
<keyword evidence="4" id="KW-0862">Zinc</keyword>
<dbReference type="PROSITE" id="PS50950">
    <property type="entry name" value="ZF_THAP"/>
    <property type="match status" value="1"/>
</dbReference>
<dbReference type="InterPro" id="IPR027806">
    <property type="entry name" value="HARBI1_dom"/>
</dbReference>
<dbReference type="SMART" id="SM00980">
    <property type="entry name" value="THAP"/>
    <property type="match status" value="1"/>
</dbReference>
<dbReference type="PANTHER" id="PTHR23080">
    <property type="entry name" value="THAP DOMAIN PROTEIN"/>
    <property type="match status" value="1"/>
</dbReference>
<name>A0AA88TJX0_9TELE</name>
<comment type="cofactor">
    <cofactor evidence="1">
        <name>a divalent metal cation</name>
        <dbReference type="ChEBI" id="CHEBI:60240"/>
    </cofactor>
</comment>
<keyword evidence="2" id="KW-0479">Metal-binding</keyword>
<evidence type="ECO:0000313" key="9">
    <source>
        <dbReference type="EMBL" id="KAK2892515.1"/>
    </source>
</evidence>
<keyword evidence="5 6" id="KW-0238">DNA-binding</keyword>
<dbReference type="InterPro" id="IPR006612">
    <property type="entry name" value="THAP_Znf"/>
</dbReference>
<feature type="compositionally biased region" description="Basic residues" evidence="7">
    <location>
        <begin position="115"/>
        <end position="126"/>
    </location>
</feature>
<accession>A0AA88TJX0</accession>